<dbReference type="PANTHER" id="PTHR33164:SF99">
    <property type="entry name" value="MARR FAMILY REGULATORY PROTEIN"/>
    <property type="match status" value="1"/>
</dbReference>
<comment type="caution">
    <text evidence="3">The sequence shown here is derived from an EMBL/GenBank/DDBJ whole genome shotgun (WGS) entry which is preliminary data.</text>
</comment>
<dbReference type="PANTHER" id="PTHR33164">
    <property type="entry name" value="TRANSCRIPTIONAL REGULATOR, MARR FAMILY"/>
    <property type="match status" value="1"/>
</dbReference>
<sequence length="333" mass="37403">MSFLSVQGTLALASRLKVASERSYDLIDQVYREHGIGLQARWFPVLRLLQERGPLSVGEIAREIGLTHSAISQLANRLTRAGLLRREPAPDDRRQRVLALTERCQAELKAARPLWQAMRDTVEHRLMDIGVDLLDALSRYEASLDAQPLPAEVAQRLRQRQAGQVRIVPFAPQWRADFYRLNAEWLAKYYQIEPIDHAVLSEPEQRILAPGGAILIALVGEEAVGTCALMLEAPGVYELTKMAVTERHQGLGIGRRLMEAAIAEFERLGGRELFLESQKRLQPALRLYESVGFELQPGVKPGTHYQRADVYMIYRGPRDGGRQHGQAGSRESA</sequence>
<organism evidence="3 4">
    <name type="scientific">Luteimonas endophytica</name>
    <dbReference type="NCBI Taxonomy" id="3042023"/>
    <lineage>
        <taxon>Bacteria</taxon>
        <taxon>Pseudomonadati</taxon>
        <taxon>Pseudomonadota</taxon>
        <taxon>Gammaproteobacteria</taxon>
        <taxon>Lysobacterales</taxon>
        <taxon>Lysobacteraceae</taxon>
        <taxon>Luteimonas</taxon>
    </lineage>
</organism>
<reference evidence="3 4" key="1">
    <citation type="submission" date="2023-04" db="EMBL/GenBank/DDBJ databases">
        <title>Luteimonas endophyticus RD2P54.</title>
        <authorList>
            <person name="Sun J.-Q."/>
        </authorList>
    </citation>
    <scope>NUCLEOTIDE SEQUENCE [LARGE SCALE GENOMIC DNA]</scope>
    <source>
        <strain evidence="3 4">RD2P54</strain>
    </source>
</reference>
<name>A0ABT6JDY2_9GAMM</name>
<dbReference type="SUPFAM" id="SSF46785">
    <property type="entry name" value="Winged helix' DNA-binding domain"/>
    <property type="match status" value="1"/>
</dbReference>
<accession>A0ABT6JDY2</accession>
<keyword evidence="4" id="KW-1185">Reference proteome</keyword>
<dbReference type="InterPro" id="IPR000835">
    <property type="entry name" value="HTH_MarR-typ"/>
</dbReference>
<feature type="domain" description="HTH marR-type" evidence="1">
    <location>
        <begin position="9"/>
        <end position="143"/>
    </location>
</feature>
<evidence type="ECO:0000313" key="4">
    <source>
        <dbReference type="Proteomes" id="UP001156940"/>
    </source>
</evidence>
<gene>
    <name evidence="3" type="ORF">QFW77_18845</name>
</gene>
<dbReference type="InterPro" id="IPR036388">
    <property type="entry name" value="WH-like_DNA-bd_sf"/>
</dbReference>
<dbReference type="InterPro" id="IPR016181">
    <property type="entry name" value="Acyl_CoA_acyltransferase"/>
</dbReference>
<dbReference type="Gene3D" id="3.40.630.30">
    <property type="match status" value="1"/>
</dbReference>
<dbReference type="PROSITE" id="PS50995">
    <property type="entry name" value="HTH_MARR_2"/>
    <property type="match status" value="1"/>
</dbReference>
<evidence type="ECO:0000259" key="1">
    <source>
        <dbReference type="PROSITE" id="PS50995"/>
    </source>
</evidence>
<dbReference type="Pfam" id="PF00583">
    <property type="entry name" value="Acetyltransf_1"/>
    <property type="match status" value="1"/>
</dbReference>
<dbReference type="InterPro" id="IPR036390">
    <property type="entry name" value="WH_DNA-bd_sf"/>
</dbReference>
<evidence type="ECO:0000259" key="2">
    <source>
        <dbReference type="PROSITE" id="PS51186"/>
    </source>
</evidence>
<dbReference type="PROSITE" id="PS51186">
    <property type="entry name" value="GNAT"/>
    <property type="match status" value="1"/>
</dbReference>
<evidence type="ECO:0000313" key="3">
    <source>
        <dbReference type="EMBL" id="MDH5825030.1"/>
    </source>
</evidence>
<dbReference type="InterPro" id="IPR039422">
    <property type="entry name" value="MarR/SlyA-like"/>
</dbReference>
<dbReference type="SUPFAM" id="SSF55729">
    <property type="entry name" value="Acyl-CoA N-acyltransferases (Nat)"/>
    <property type="match status" value="1"/>
</dbReference>
<dbReference type="InterPro" id="IPR000182">
    <property type="entry name" value="GNAT_dom"/>
</dbReference>
<dbReference type="RefSeq" id="WP_280576422.1">
    <property type="nucleotide sequence ID" value="NZ_JARXRM010000046.1"/>
</dbReference>
<proteinExistence type="predicted"/>
<dbReference type="EMBL" id="JARXRM010000046">
    <property type="protein sequence ID" value="MDH5825030.1"/>
    <property type="molecule type" value="Genomic_DNA"/>
</dbReference>
<dbReference type="InterPro" id="IPR011991">
    <property type="entry name" value="ArsR-like_HTH"/>
</dbReference>
<protein>
    <submittedName>
        <fullName evidence="3">Bifunctional helix-turn-helix transcriptional regulator/GNAT family N-acetyltransferase</fullName>
    </submittedName>
</protein>
<dbReference type="Gene3D" id="1.10.10.10">
    <property type="entry name" value="Winged helix-like DNA-binding domain superfamily/Winged helix DNA-binding domain"/>
    <property type="match status" value="1"/>
</dbReference>
<dbReference type="CDD" id="cd04301">
    <property type="entry name" value="NAT_SF"/>
    <property type="match status" value="1"/>
</dbReference>
<dbReference type="Proteomes" id="UP001156940">
    <property type="component" value="Unassembled WGS sequence"/>
</dbReference>
<dbReference type="SMART" id="SM00347">
    <property type="entry name" value="HTH_MARR"/>
    <property type="match status" value="1"/>
</dbReference>
<feature type="domain" description="N-acetyltransferase" evidence="2">
    <location>
        <begin position="165"/>
        <end position="317"/>
    </location>
</feature>
<dbReference type="CDD" id="cd00090">
    <property type="entry name" value="HTH_ARSR"/>
    <property type="match status" value="1"/>
</dbReference>
<dbReference type="Pfam" id="PF12802">
    <property type="entry name" value="MarR_2"/>
    <property type="match status" value="1"/>
</dbReference>